<dbReference type="InterPro" id="IPR043136">
    <property type="entry name" value="B30.2/SPRY_sf"/>
</dbReference>
<dbReference type="SMART" id="SM00449">
    <property type="entry name" value="SPRY"/>
    <property type="match status" value="1"/>
</dbReference>
<feature type="compositionally biased region" description="Polar residues" evidence="4">
    <location>
        <begin position="155"/>
        <end position="177"/>
    </location>
</feature>
<dbReference type="Pfam" id="PF13765">
    <property type="entry name" value="PRY"/>
    <property type="match status" value="1"/>
</dbReference>
<dbReference type="InterPro" id="IPR013320">
    <property type="entry name" value="ConA-like_dom_sf"/>
</dbReference>
<protein>
    <recommendedName>
        <fullName evidence="5">B30.2/SPRY domain-containing protein</fullName>
    </recommendedName>
</protein>
<dbReference type="InterPro" id="IPR003879">
    <property type="entry name" value="Butyrophylin_SPRY"/>
</dbReference>
<proteinExistence type="predicted"/>
<organism evidence="6 7">
    <name type="scientific">Eptatretus burgeri</name>
    <name type="common">Inshore hagfish</name>
    <dbReference type="NCBI Taxonomy" id="7764"/>
    <lineage>
        <taxon>Eukaryota</taxon>
        <taxon>Metazoa</taxon>
        <taxon>Chordata</taxon>
        <taxon>Craniata</taxon>
        <taxon>Vertebrata</taxon>
        <taxon>Cyclostomata</taxon>
        <taxon>Myxini</taxon>
        <taxon>Myxiniformes</taxon>
        <taxon>Myxinidae</taxon>
        <taxon>Eptatretinae</taxon>
        <taxon>Eptatretus</taxon>
    </lineage>
</organism>
<reference evidence="6" key="1">
    <citation type="submission" date="2025-08" db="UniProtKB">
        <authorList>
            <consortium name="Ensembl"/>
        </authorList>
    </citation>
    <scope>IDENTIFICATION</scope>
</reference>
<accession>A0A8C4RA61</accession>
<feature type="domain" description="B30.2/SPRY" evidence="5">
    <location>
        <begin position="1"/>
        <end position="172"/>
    </location>
</feature>
<keyword evidence="1" id="KW-0479">Metal-binding</keyword>
<name>A0A8C4RA61_EPTBU</name>
<dbReference type="PANTHER" id="PTHR25465:SF14">
    <property type="entry name" value="E3 UBIQUITIN-PROTEIN LIGASE TRIM65"/>
    <property type="match status" value="1"/>
</dbReference>
<dbReference type="GeneTree" id="ENSGT00940000164538"/>
<evidence type="ECO:0000313" key="7">
    <source>
        <dbReference type="Proteomes" id="UP000694388"/>
    </source>
</evidence>
<sequence>SHVHQAGHPYPESPQRFDHWEQVLCKEEYQTGRHYWEVWLTGSQYWRIGVTGIGLARHGLSPQVALGRNAGSWCLRRSREQLSVWHNGVSVSISSLSGPLERLGIWLDLDEPELTFWDARIHVPLYSFRPLKPGHIPQADIKLQKLADRHPAISRRSSLDSPQGIDISSTGLEVDSSTSKHKKENSKAAGRFVGQTLSDFLPLAPAVRMSCYYSTTRLMIVRLPEPGLGSTGEQADAEGV</sequence>
<dbReference type="PANTHER" id="PTHR25465">
    <property type="entry name" value="B-BOX DOMAIN CONTAINING"/>
    <property type="match status" value="1"/>
</dbReference>
<dbReference type="Gene3D" id="2.60.120.920">
    <property type="match status" value="1"/>
</dbReference>
<dbReference type="PRINTS" id="PR01407">
    <property type="entry name" value="BUTYPHLNCDUF"/>
</dbReference>
<dbReference type="Pfam" id="PF00622">
    <property type="entry name" value="SPRY"/>
    <property type="match status" value="1"/>
</dbReference>
<dbReference type="GO" id="GO:0008270">
    <property type="term" value="F:zinc ion binding"/>
    <property type="evidence" value="ECO:0007669"/>
    <property type="project" value="UniProtKB-KW"/>
</dbReference>
<evidence type="ECO:0000313" key="6">
    <source>
        <dbReference type="Ensembl" id="ENSEBUP00000027133.1"/>
    </source>
</evidence>
<evidence type="ECO:0000256" key="4">
    <source>
        <dbReference type="SAM" id="MobiDB-lite"/>
    </source>
</evidence>
<dbReference type="Proteomes" id="UP000694388">
    <property type="component" value="Unplaced"/>
</dbReference>
<dbReference type="SUPFAM" id="SSF49899">
    <property type="entry name" value="Concanavalin A-like lectins/glucanases"/>
    <property type="match status" value="1"/>
</dbReference>
<dbReference type="PROSITE" id="PS50188">
    <property type="entry name" value="B302_SPRY"/>
    <property type="match status" value="1"/>
</dbReference>
<dbReference type="InterPro" id="IPR003877">
    <property type="entry name" value="SPRY_dom"/>
</dbReference>
<evidence type="ECO:0000259" key="5">
    <source>
        <dbReference type="PROSITE" id="PS50188"/>
    </source>
</evidence>
<keyword evidence="7" id="KW-1185">Reference proteome</keyword>
<dbReference type="InterPro" id="IPR001870">
    <property type="entry name" value="B30.2/SPRY"/>
</dbReference>
<dbReference type="Ensembl" id="ENSEBUT00000027709.1">
    <property type="protein sequence ID" value="ENSEBUP00000027133.1"/>
    <property type="gene ID" value="ENSEBUG00000016661.1"/>
</dbReference>
<keyword evidence="2" id="KW-0863">Zinc-finger</keyword>
<dbReference type="AlphaFoldDB" id="A0A8C4RA61"/>
<feature type="region of interest" description="Disordered" evidence="4">
    <location>
        <begin position="152"/>
        <end position="188"/>
    </location>
</feature>
<evidence type="ECO:0000256" key="2">
    <source>
        <dbReference type="ARBA" id="ARBA00022771"/>
    </source>
</evidence>
<keyword evidence="3" id="KW-0862">Zinc</keyword>
<evidence type="ECO:0000256" key="3">
    <source>
        <dbReference type="ARBA" id="ARBA00022833"/>
    </source>
</evidence>
<reference evidence="6" key="2">
    <citation type="submission" date="2025-09" db="UniProtKB">
        <authorList>
            <consortium name="Ensembl"/>
        </authorList>
    </citation>
    <scope>IDENTIFICATION</scope>
</reference>
<evidence type="ECO:0000256" key="1">
    <source>
        <dbReference type="ARBA" id="ARBA00022723"/>
    </source>
</evidence>
<dbReference type="InterPro" id="IPR006574">
    <property type="entry name" value="PRY"/>
</dbReference>
<dbReference type="InterPro" id="IPR051051">
    <property type="entry name" value="E3_ubiq-ligase_TRIM/RNF"/>
</dbReference>